<dbReference type="RefSeq" id="WP_010837425.1">
    <property type="nucleotide sequence ID" value="NZ_QRCM01000001.1"/>
</dbReference>
<accession>A0A6P2C833</accession>
<evidence type="ECO:0000256" key="1">
    <source>
        <dbReference type="SAM" id="MobiDB-lite"/>
    </source>
</evidence>
<dbReference type="EMBL" id="QRCM01000001">
    <property type="protein sequence ID" value="TXG89068.1"/>
    <property type="molecule type" value="Genomic_DNA"/>
</dbReference>
<protein>
    <recommendedName>
        <fullName evidence="6">Major tail protein</fullName>
    </recommendedName>
</protein>
<feature type="region of interest" description="Disordered" evidence="1">
    <location>
        <begin position="181"/>
        <end position="226"/>
    </location>
</feature>
<evidence type="ECO:0000313" key="5">
    <source>
        <dbReference type="Proteomes" id="UP000471120"/>
    </source>
</evidence>
<dbReference type="AlphaFoldDB" id="A0A6P2C833"/>
<proteinExistence type="predicted"/>
<organism evidence="2 5">
    <name type="scientific">Rhodococcus rhodnii</name>
    <dbReference type="NCBI Taxonomy" id="38312"/>
    <lineage>
        <taxon>Bacteria</taxon>
        <taxon>Bacillati</taxon>
        <taxon>Actinomycetota</taxon>
        <taxon>Actinomycetes</taxon>
        <taxon>Mycobacteriales</taxon>
        <taxon>Nocardiaceae</taxon>
        <taxon>Rhodococcus</taxon>
    </lineage>
</organism>
<evidence type="ECO:0000313" key="3">
    <source>
        <dbReference type="EMBL" id="TXG89068.1"/>
    </source>
</evidence>
<sequence length="226" mass="23937">MADQSLIATATQRPGGKGVFYRAPLGTDVPEDSVVALPAACKDHGYVGDSGIVQSTSRDTQKKKALGGVTVKNLQNDYTQTYQVTLLESKNAETLRTVVGDDNVEVDANGYPIKVTHTKTQLPVSMFVIDTIDDEGLLHRDVIERGQITTVGDVTKVHTDTISYQITIEVFETDGHFTIELHEPPETPAGLDAPADPEPEPPTGGAGSGGGELDTDPDAAPDPDGV</sequence>
<evidence type="ECO:0008006" key="6">
    <source>
        <dbReference type="Google" id="ProtNLM"/>
    </source>
</evidence>
<dbReference type="Proteomes" id="UP000471120">
    <property type="component" value="Unassembled WGS sequence"/>
</dbReference>
<reference evidence="2 5" key="1">
    <citation type="submission" date="2018-07" db="EMBL/GenBank/DDBJ databases">
        <title>Genome sequence of Rhodococcus rhodnii ATCC 35071 from Rhodnius prolixus.</title>
        <authorList>
            <person name="Patel V."/>
            <person name="Vogel K.J."/>
        </authorList>
    </citation>
    <scope>NUCLEOTIDE SEQUENCE [LARGE SCALE GENOMIC DNA]</scope>
    <source>
        <strain evidence="2 5">ATCC 35071</strain>
    </source>
</reference>
<feature type="compositionally biased region" description="Acidic residues" evidence="1">
    <location>
        <begin position="213"/>
        <end position="226"/>
    </location>
</feature>
<dbReference type="EMBL" id="QRCM01000001">
    <property type="protein sequence ID" value="TXG92239.1"/>
    <property type="molecule type" value="Genomic_DNA"/>
</dbReference>
<evidence type="ECO:0000313" key="2">
    <source>
        <dbReference type="EMBL" id="TXG88319.1"/>
    </source>
</evidence>
<evidence type="ECO:0000313" key="4">
    <source>
        <dbReference type="EMBL" id="TXG92239.1"/>
    </source>
</evidence>
<gene>
    <name evidence="3" type="ORF">DW322_00935</name>
    <name evidence="4" type="ORF">DW322_21310</name>
    <name evidence="2" type="ORF">DW322_21390</name>
</gene>
<dbReference type="EMBL" id="QRCM01000002">
    <property type="protein sequence ID" value="TXG88319.1"/>
    <property type="molecule type" value="Genomic_DNA"/>
</dbReference>
<comment type="caution">
    <text evidence="2">The sequence shown here is derived from an EMBL/GenBank/DDBJ whole genome shotgun (WGS) entry which is preliminary data.</text>
</comment>
<dbReference type="InterPro" id="IPR058154">
    <property type="entry name" value="Bxb1_TTP-like"/>
</dbReference>
<name>A0A6P2C833_9NOCA</name>
<dbReference type="Pfam" id="PF25681">
    <property type="entry name" value="Phage_TTP_17"/>
    <property type="match status" value="1"/>
</dbReference>